<feature type="region of interest" description="Disordered" evidence="8">
    <location>
        <begin position="759"/>
        <end position="800"/>
    </location>
</feature>
<evidence type="ECO:0000313" key="12">
    <source>
        <dbReference type="Proteomes" id="UP000515160"/>
    </source>
</evidence>
<feature type="signal peptide" evidence="10">
    <location>
        <begin position="1"/>
        <end position="28"/>
    </location>
</feature>
<feature type="compositionally biased region" description="Polar residues" evidence="8">
    <location>
        <begin position="719"/>
        <end position="738"/>
    </location>
</feature>
<dbReference type="InterPro" id="IPR007110">
    <property type="entry name" value="Ig-like_dom"/>
</dbReference>
<dbReference type="SMART" id="SM00409">
    <property type="entry name" value="IG"/>
    <property type="match status" value="1"/>
</dbReference>
<feature type="compositionally biased region" description="Polar residues" evidence="8">
    <location>
        <begin position="759"/>
        <end position="780"/>
    </location>
</feature>
<dbReference type="InterPro" id="IPR036179">
    <property type="entry name" value="Ig-like_dom_sf"/>
</dbReference>
<keyword evidence="9" id="KW-0812">Transmembrane</keyword>
<sequence>MRLPLLTLLLTQLTVLLLLLTEATVGNTHPDWIQNCSNCHCHWNSGKKTADCKGKKLIKIPQNMSNEMQVIDFSHNQMAELRNEEFQLAGLQNLHKLYLRNCTIQEVNRDAFRGLTILIELDMSNNHIRELHPNTFKSLDKLRNVIINNNEIEVLESGLFTKLHFLSRVEFNNNRLKQVQLNVFGRLDLLKSISLESNKLTHLSKETFADLPKLNYLSLQGNAWNCSCELQEFRDFTIANRLYTPPTDCHDPPQLRGKLWSEVPSENFACRPRLLGEVLNHVESNRGNITLPCQFMGSPLPNVTWIYNKRQLNPSHNDPHVRINTNEVQSTVQQKLTKIVVSELHIYNVRSSDKGIYICVADNRGGKADGEFHLMINGDHMAITGNSDGLSLGMSGAIGASTSDQQTSIFLFICVIATTVLVVLIFLVLGLFWYCRHIKTYQKDNTIGDGLISCKLDKTHNSSMLEGSVIMEMQKSLLNEVNPVEKPPRRTDIESVDGGDDGHEIKKTLLDETAYANHSRDDETHSVALSDTTTTPRSRHTYVDDTYGNSLPPDLLAFPARVPPTSPSMQSSQSNIPDQVLYGIRSPPPLTSPVYAHMTPHGIYGTTTIAAATHNGFMTLQHPKSRNLALIATANSRHQLQQQQQQQQAQQQLLHQHQQSAAAASPFLPAPVVYSPATAVVMKQGYMTIPRKPRVPSWAPSTSGAAAAAAAAASHAAATQLSEFQSPTSPNPSETGTATTAELQAEPVYDNLGLRTTAGGNSTLNLHKAQSTQGVATASPQQQQQQQYTMRDRPLPATPSLTSVASAANASKIYEPIHELIQQQQAMQAQQQQLQQQQQQQQQQQLYNSETEPLYGARHHGITILPGSSISGAGLGSPSSVSASVVSGALGGSPTHGAQGADSPKIAKIPPRPPPKPKKKMSVTATRSGQGSTSQLFDDEGEDGTEV</sequence>
<feature type="domain" description="Ig-like" evidence="11">
    <location>
        <begin position="272"/>
        <end position="377"/>
    </location>
</feature>
<reference evidence="13 14" key="1">
    <citation type="submission" date="2025-04" db="UniProtKB">
        <authorList>
            <consortium name="RefSeq"/>
        </authorList>
    </citation>
    <scope>IDENTIFICATION</scope>
    <source>
        <strain evidence="13 14">15112-1751.03</strain>
        <tissue evidence="13 14">Whole Adult</tissue>
    </source>
</reference>
<dbReference type="PANTHER" id="PTHR45842:SF12">
    <property type="entry name" value="KEKKON 5, ISOFORM A"/>
    <property type="match status" value="1"/>
</dbReference>
<dbReference type="InterPro" id="IPR013783">
    <property type="entry name" value="Ig-like_fold"/>
</dbReference>
<evidence type="ECO:0000256" key="1">
    <source>
        <dbReference type="ARBA" id="ARBA00022614"/>
    </source>
</evidence>
<evidence type="ECO:0000313" key="14">
    <source>
        <dbReference type="RefSeq" id="XP_051864631.1"/>
    </source>
</evidence>
<dbReference type="CDD" id="cd00096">
    <property type="entry name" value="Ig"/>
    <property type="match status" value="1"/>
</dbReference>
<evidence type="ECO:0000256" key="8">
    <source>
        <dbReference type="SAM" id="MobiDB-lite"/>
    </source>
</evidence>
<evidence type="ECO:0000259" key="11">
    <source>
        <dbReference type="PROSITE" id="PS50835"/>
    </source>
</evidence>
<keyword evidence="9" id="KW-0472">Membrane</keyword>
<evidence type="ECO:0000256" key="6">
    <source>
        <dbReference type="ARBA" id="ARBA00023319"/>
    </source>
</evidence>
<feature type="compositionally biased region" description="Polar residues" evidence="8">
    <location>
        <begin position="923"/>
        <end position="936"/>
    </location>
</feature>
<evidence type="ECO:0000313" key="13">
    <source>
        <dbReference type="RefSeq" id="XP_034119659.2"/>
    </source>
</evidence>
<dbReference type="InterPro" id="IPR003599">
    <property type="entry name" value="Ig_sub"/>
</dbReference>
<evidence type="ECO:0000256" key="7">
    <source>
        <dbReference type="SAM" id="Coils"/>
    </source>
</evidence>
<dbReference type="RefSeq" id="XP_034119659.2">
    <property type="nucleotide sequence ID" value="XM_034263768.2"/>
</dbReference>
<dbReference type="Pfam" id="PF07679">
    <property type="entry name" value="I-set"/>
    <property type="match status" value="1"/>
</dbReference>
<dbReference type="PROSITE" id="PS50835">
    <property type="entry name" value="IG_LIKE"/>
    <property type="match status" value="1"/>
</dbReference>
<organism evidence="12 13">
    <name type="scientific">Drosophila albomicans</name>
    <name type="common">Fruit fly</name>
    <dbReference type="NCBI Taxonomy" id="7291"/>
    <lineage>
        <taxon>Eukaryota</taxon>
        <taxon>Metazoa</taxon>
        <taxon>Ecdysozoa</taxon>
        <taxon>Arthropoda</taxon>
        <taxon>Hexapoda</taxon>
        <taxon>Insecta</taxon>
        <taxon>Pterygota</taxon>
        <taxon>Neoptera</taxon>
        <taxon>Endopterygota</taxon>
        <taxon>Diptera</taxon>
        <taxon>Brachycera</taxon>
        <taxon>Muscomorpha</taxon>
        <taxon>Ephydroidea</taxon>
        <taxon>Drosophilidae</taxon>
        <taxon>Drosophila</taxon>
    </lineage>
</organism>
<name>A0A6P8Y1L0_DROAB</name>
<dbReference type="CTD" id="32930"/>
<dbReference type="GeneID" id="117578314"/>
<evidence type="ECO:0000256" key="10">
    <source>
        <dbReference type="SAM" id="SignalP"/>
    </source>
</evidence>
<dbReference type="InterPro" id="IPR003591">
    <property type="entry name" value="Leu-rich_rpt_typical-subtyp"/>
</dbReference>
<gene>
    <name evidence="13 14" type="primary">LOC117578314</name>
</gene>
<keyword evidence="7" id="KW-0175">Coiled coil</keyword>
<dbReference type="InterPro" id="IPR003598">
    <property type="entry name" value="Ig_sub2"/>
</dbReference>
<dbReference type="SMART" id="SM00408">
    <property type="entry name" value="IGc2"/>
    <property type="match status" value="1"/>
</dbReference>
<dbReference type="InterPro" id="IPR050467">
    <property type="entry name" value="LRFN"/>
</dbReference>
<feature type="coiled-coil region" evidence="7">
    <location>
        <begin position="817"/>
        <end position="844"/>
    </location>
</feature>
<dbReference type="AlphaFoldDB" id="A0A6P8Y1L0"/>
<feature type="transmembrane region" description="Helical" evidence="9">
    <location>
        <begin position="409"/>
        <end position="434"/>
    </location>
</feature>
<keyword evidence="12" id="KW-1185">Reference proteome</keyword>
<feature type="region of interest" description="Disordered" evidence="8">
    <location>
        <begin position="520"/>
        <end position="544"/>
    </location>
</feature>
<dbReference type="Pfam" id="PF13855">
    <property type="entry name" value="LRR_8"/>
    <property type="match status" value="2"/>
</dbReference>
<dbReference type="InterPro" id="IPR000483">
    <property type="entry name" value="Cys-rich_flank_reg_C"/>
</dbReference>
<feature type="region of interest" description="Disordered" evidence="8">
    <location>
        <begin position="483"/>
        <end position="503"/>
    </location>
</feature>
<dbReference type="SUPFAM" id="SSF52058">
    <property type="entry name" value="L domain-like"/>
    <property type="match status" value="1"/>
</dbReference>
<evidence type="ECO:0000256" key="4">
    <source>
        <dbReference type="ARBA" id="ARBA00023157"/>
    </source>
</evidence>
<keyword evidence="2 10" id="KW-0732">Signal</keyword>
<keyword evidence="6" id="KW-0393">Immunoglobulin domain</keyword>
<feature type="compositionally biased region" description="Low complexity" evidence="8">
    <location>
        <begin position="876"/>
        <end position="888"/>
    </location>
</feature>
<keyword evidence="4" id="KW-1015">Disulfide bond</keyword>
<dbReference type="InterPro" id="IPR001611">
    <property type="entry name" value="Leu-rich_rpt"/>
</dbReference>
<dbReference type="FunFam" id="3.80.10.10:FF:000082">
    <property type="entry name" value="Leucine-rich repeat-containing 24"/>
    <property type="match status" value="1"/>
</dbReference>
<dbReference type="Gene3D" id="3.80.10.10">
    <property type="entry name" value="Ribonuclease Inhibitor"/>
    <property type="match status" value="2"/>
</dbReference>
<dbReference type="InterPro" id="IPR032675">
    <property type="entry name" value="LRR_dom_sf"/>
</dbReference>
<dbReference type="PANTHER" id="PTHR45842">
    <property type="entry name" value="SYNAPTIC ADHESION-LIKE MOLECULE SALM"/>
    <property type="match status" value="1"/>
</dbReference>
<dbReference type="GO" id="GO:0071944">
    <property type="term" value="C:cell periphery"/>
    <property type="evidence" value="ECO:0007669"/>
    <property type="project" value="UniProtKB-ARBA"/>
</dbReference>
<dbReference type="InterPro" id="IPR013098">
    <property type="entry name" value="Ig_I-set"/>
</dbReference>
<dbReference type="RefSeq" id="XP_051864631.1">
    <property type="nucleotide sequence ID" value="XM_052008671.1"/>
</dbReference>
<feature type="compositionally biased region" description="Acidic residues" evidence="8">
    <location>
        <begin position="937"/>
        <end position="947"/>
    </location>
</feature>
<proteinExistence type="predicted"/>
<feature type="compositionally biased region" description="Polar residues" evidence="8">
    <location>
        <begin position="527"/>
        <end position="536"/>
    </location>
</feature>
<dbReference type="Gene3D" id="2.60.40.10">
    <property type="entry name" value="Immunoglobulins"/>
    <property type="match status" value="1"/>
</dbReference>
<evidence type="ECO:0000256" key="5">
    <source>
        <dbReference type="ARBA" id="ARBA00023180"/>
    </source>
</evidence>
<protein>
    <submittedName>
        <fullName evidence="13 14">Uncharacterized protein LOC117578314</fullName>
    </submittedName>
</protein>
<dbReference type="SUPFAM" id="SSF48726">
    <property type="entry name" value="Immunoglobulin"/>
    <property type="match status" value="1"/>
</dbReference>
<keyword evidence="5" id="KW-0325">Glycoprotein</keyword>
<dbReference type="OrthoDB" id="5954366at2759"/>
<accession>A0A6P8Y1L0</accession>
<keyword evidence="3" id="KW-0677">Repeat</keyword>
<evidence type="ECO:0000256" key="9">
    <source>
        <dbReference type="SAM" id="Phobius"/>
    </source>
</evidence>
<feature type="region of interest" description="Disordered" evidence="8">
    <location>
        <begin position="873"/>
        <end position="947"/>
    </location>
</feature>
<feature type="region of interest" description="Disordered" evidence="8">
    <location>
        <begin position="718"/>
        <end position="738"/>
    </location>
</feature>
<dbReference type="SMART" id="SM00369">
    <property type="entry name" value="LRR_TYP"/>
    <property type="match status" value="5"/>
</dbReference>
<evidence type="ECO:0000256" key="2">
    <source>
        <dbReference type="ARBA" id="ARBA00022729"/>
    </source>
</evidence>
<keyword evidence="9" id="KW-1133">Transmembrane helix</keyword>
<feature type="chain" id="PRO_5044654772" evidence="10">
    <location>
        <begin position="29"/>
        <end position="947"/>
    </location>
</feature>
<keyword evidence="1" id="KW-0433">Leucine-rich repeat</keyword>
<dbReference type="FunFam" id="2.60.40.10:FF:000032">
    <property type="entry name" value="palladin isoform X1"/>
    <property type="match status" value="1"/>
</dbReference>
<evidence type="ECO:0000256" key="3">
    <source>
        <dbReference type="ARBA" id="ARBA00022737"/>
    </source>
</evidence>
<dbReference type="Proteomes" id="UP000515160">
    <property type="component" value="Chromosome X"/>
</dbReference>
<dbReference type="SMART" id="SM00082">
    <property type="entry name" value="LRRCT"/>
    <property type="match status" value="1"/>
</dbReference>